<sequence length="206" mass="23680">MSDLLSKAIRAAAKGSGWSVKLDILSRRMGEYFLAVHPRRGSKGRIEFRAKPAAWDHMLWSILQIEGNETQPVSFRFTGAFTCDSPALLQHDLELTASHEEIARDMVQLSKRITHMPEVWQEYDLARAIADERPQEPYRYHMTRVVERICRGDRQAAREICDAALCGKLDLRRIFSSSDQLSPTDANGRRQSLSFFHLAQLWISRH</sequence>
<dbReference type="EMBL" id="JANKJG010000012">
    <property type="protein sequence ID" value="MCR8827888.1"/>
    <property type="molecule type" value="Genomic_DNA"/>
</dbReference>
<evidence type="ECO:0000313" key="2">
    <source>
        <dbReference type="Proteomes" id="UP001165396"/>
    </source>
</evidence>
<organism evidence="1 2">
    <name type="scientific">Pseudosulfitobacter koreensis</name>
    <dbReference type="NCBI Taxonomy" id="2968472"/>
    <lineage>
        <taxon>Bacteria</taxon>
        <taxon>Pseudomonadati</taxon>
        <taxon>Pseudomonadota</taxon>
        <taxon>Alphaproteobacteria</taxon>
        <taxon>Rhodobacterales</taxon>
        <taxon>Roseobacteraceae</taxon>
        <taxon>Pseudosulfitobacter</taxon>
    </lineage>
</organism>
<dbReference type="RefSeq" id="WP_258295658.1">
    <property type="nucleotide sequence ID" value="NZ_JANKJG010000012.1"/>
</dbReference>
<protein>
    <submittedName>
        <fullName evidence="1">Uncharacterized protein</fullName>
    </submittedName>
</protein>
<dbReference type="Proteomes" id="UP001165396">
    <property type="component" value="Unassembled WGS sequence"/>
</dbReference>
<proteinExistence type="predicted"/>
<keyword evidence="2" id="KW-1185">Reference proteome</keyword>
<comment type="caution">
    <text evidence="1">The sequence shown here is derived from an EMBL/GenBank/DDBJ whole genome shotgun (WGS) entry which is preliminary data.</text>
</comment>
<name>A0ABT1Z454_9RHOB</name>
<accession>A0ABT1Z454</accession>
<evidence type="ECO:0000313" key="1">
    <source>
        <dbReference type="EMBL" id="MCR8827888.1"/>
    </source>
</evidence>
<reference evidence="1" key="1">
    <citation type="submission" date="2022-07" db="EMBL/GenBank/DDBJ databases">
        <title>Pseudosulfitobacter sp. strain AP-MA-4, whole genome sequence.</title>
        <authorList>
            <person name="Jiang Y."/>
        </authorList>
    </citation>
    <scope>NUCLEOTIDE SEQUENCE</scope>
    <source>
        <strain evidence="1">AP-MA-4</strain>
    </source>
</reference>
<gene>
    <name evidence="1" type="ORF">NTA49_15205</name>
</gene>